<dbReference type="STRING" id="155417.A0A4Q4SWG4"/>
<dbReference type="OrthoDB" id="435881at2759"/>
<accession>A0A4Q4SWG4</accession>
<comment type="caution">
    <text evidence="6">The sequence shown here is derived from an EMBL/GenBank/DDBJ whole genome shotgun (WGS) entry which is preliminary data.</text>
</comment>
<dbReference type="EMBL" id="QJNU01000753">
    <property type="protein sequence ID" value="RYO87287.1"/>
    <property type="molecule type" value="Genomic_DNA"/>
</dbReference>
<feature type="region of interest" description="Disordered" evidence="4">
    <location>
        <begin position="156"/>
        <end position="189"/>
    </location>
</feature>
<dbReference type="GO" id="GO:0008270">
    <property type="term" value="F:zinc ion binding"/>
    <property type="evidence" value="ECO:0007669"/>
    <property type="project" value="InterPro"/>
</dbReference>
<dbReference type="PANTHER" id="PTHR31001:SF50">
    <property type="entry name" value="ZN(II)2CYS6 TRANSCRIPTION FACTOR (EUROFUNG)"/>
    <property type="match status" value="1"/>
</dbReference>
<dbReference type="PROSITE" id="PS50048">
    <property type="entry name" value="ZN2_CY6_FUNGAL_2"/>
    <property type="match status" value="1"/>
</dbReference>
<feature type="region of interest" description="Disordered" evidence="4">
    <location>
        <begin position="515"/>
        <end position="551"/>
    </location>
</feature>
<comment type="subcellular location">
    <subcellularLocation>
        <location evidence="1">Nucleus</location>
    </subcellularLocation>
</comment>
<feature type="compositionally biased region" description="Basic and acidic residues" evidence="4">
    <location>
        <begin position="517"/>
        <end position="533"/>
    </location>
</feature>
<keyword evidence="2" id="KW-0479">Metal-binding</keyword>
<keyword evidence="7" id="KW-1185">Reference proteome</keyword>
<dbReference type="SUPFAM" id="SSF57701">
    <property type="entry name" value="Zn2/Cys6 DNA-binding domain"/>
    <property type="match status" value="1"/>
</dbReference>
<evidence type="ECO:0000256" key="1">
    <source>
        <dbReference type="ARBA" id="ARBA00004123"/>
    </source>
</evidence>
<dbReference type="Proteomes" id="UP000293360">
    <property type="component" value="Unassembled WGS sequence"/>
</dbReference>
<dbReference type="Pfam" id="PF00172">
    <property type="entry name" value="Zn_clus"/>
    <property type="match status" value="1"/>
</dbReference>
<evidence type="ECO:0000313" key="6">
    <source>
        <dbReference type="EMBL" id="RYO87287.1"/>
    </source>
</evidence>
<dbReference type="InterPro" id="IPR036864">
    <property type="entry name" value="Zn2-C6_fun-type_DNA-bd_sf"/>
</dbReference>
<dbReference type="SMART" id="SM00906">
    <property type="entry name" value="Fungal_trans"/>
    <property type="match status" value="1"/>
</dbReference>
<evidence type="ECO:0000256" key="4">
    <source>
        <dbReference type="SAM" id="MobiDB-lite"/>
    </source>
</evidence>
<reference evidence="6 7" key="1">
    <citation type="submission" date="2018-06" db="EMBL/GenBank/DDBJ databases">
        <title>Complete Genomes of Monosporascus.</title>
        <authorList>
            <person name="Robinson A.J."/>
            <person name="Natvig D.O."/>
        </authorList>
    </citation>
    <scope>NUCLEOTIDE SEQUENCE [LARGE SCALE GENOMIC DNA]</scope>
    <source>
        <strain evidence="6 7">CBS 110550</strain>
    </source>
</reference>
<keyword evidence="3" id="KW-0539">Nucleus</keyword>
<dbReference type="CDD" id="cd12148">
    <property type="entry name" value="fungal_TF_MHR"/>
    <property type="match status" value="1"/>
</dbReference>
<dbReference type="AlphaFoldDB" id="A0A4Q4SWG4"/>
<dbReference type="SMART" id="SM00066">
    <property type="entry name" value="GAL4"/>
    <property type="match status" value="1"/>
</dbReference>
<dbReference type="GO" id="GO:0005634">
    <property type="term" value="C:nucleus"/>
    <property type="evidence" value="ECO:0007669"/>
    <property type="project" value="UniProtKB-SubCell"/>
</dbReference>
<sequence length="794" mass="86903">MDSSTNTDAKSSSSIAPQKQSKPLACTACRARKLGCNRIHPCYNCVRSGAECIFPVRRRPQKPRKAKNAELLQRLNRLETIVSKVGVEGLDQEDAQGPHLAKPRVQSFFEEYQSPRKVDDDQAGELRPEDRASARYLSGQFWSNLCGEVEGLRQALEHSTDSDEEDGPSEGTTPESTRDHTSPSVSSGLLPGYPLRAGHGFVPQHPEPDHVRYLADIYFQNFDIIVKILHRPTVLATLRRFADASGDRTQLGPEQEALFFAIYYAAVTTLPAGECAAHLGRERGELVRAFQAGLEHSLARADYLNSDSLETLQALTIYVACLRCHSGSRSSWALLSLPIRLAQALGLHREAGGAGDGATAPRFSAYETELRRRLWWQLIVLDIRGVEDRGSDPIVARDSYNTRLPLNLDDDDFCPDTPGPLAGREGPTDMTFSLCTAQSSGIFLYLNYMASGTGPHSRPPSEEETVAHAQHLEAQFVAGVGPDTSHVGAYIASFTVRLIILKLWLVTQYPTHRRRDRAAAGRYRAEKQQRQQRQDATVSAAVAGAAAGSGPGPGDNNITGYYYGGNNNNNNNNGGGVSREATLRTAVSIMELSHHTSSAEPIAPRFGWWSATYVQWHPLAVALAELCSGGIGRELADRAWRVVDEVFPLWAERIADTKRGTLWRPIRKLHRKAKAARRAALGSEDGVPSVCDKTTMPNPAPGVMRNYTADTSLPMAVEPLAGSATQLAMPPDLDSLAISLSTDLSGNAMTWPGISFDMPTGERSWETMDWSTWDEFLNDTFAEGPQTSSSDGTY</sequence>
<dbReference type="Pfam" id="PF04082">
    <property type="entry name" value="Fungal_trans"/>
    <property type="match status" value="1"/>
</dbReference>
<evidence type="ECO:0000256" key="3">
    <source>
        <dbReference type="ARBA" id="ARBA00023242"/>
    </source>
</evidence>
<dbReference type="GO" id="GO:0003677">
    <property type="term" value="F:DNA binding"/>
    <property type="evidence" value="ECO:0007669"/>
    <property type="project" value="InterPro"/>
</dbReference>
<dbReference type="InterPro" id="IPR001138">
    <property type="entry name" value="Zn2Cys6_DnaBD"/>
</dbReference>
<dbReference type="Gene3D" id="4.10.240.10">
    <property type="entry name" value="Zn(2)-C6 fungal-type DNA-binding domain"/>
    <property type="match status" value="1"/>
</dbReference>
<evidence type="ECO:0000313" key="7">
    <source>
        <dbReference type="Proteomes" id="UP000293360"/>
    </source>
</evidence>
<dbReference type="PROSITE" id="PS00463">
    <property type="entry name" value="ZN2_CY6_FUNGAL_1"/>
    <property type="match status" value="1"/>
</dbReference>
<evidence type="ECO:0000256" key="2">
    <source>
        <dbReference type="ARBA" id="ARBA00022723"/>
    </source>
</evidence>
<dbReference type="InterPro" id="IPR050613">
    <property type="entry name" value="Sec_Metabolite_Reg"/>
</dbReference>
<name>A0A4Q4SWG4_9PEZI</name>
<organism evidence="6 7">
    <name type="scientific">Monosporascus ibericus</name>
    <dbReference type="NCBI Taxonomy" id="155417"/>
    <lineage>
        <taxon>Eukaryota</taxon>
        <taxon>Fungi</taxon>
        <taxon>Dikarya</taxon>
        <taxon>Ascomycota</taxon>
        <taxon>Pezizomycotina</taxon>
        <taxon>Sordariomycetes</taxon>
        <taxon>Xylariomycetidae</taxon>
        <taxon>Xylariales</taxon>
        <taxon>Xylariales incertae sedis</taxon>
        <taxon>Monosporascus</taxon>
    </lineage>
</organism>
<protein>
    <recommendedName>
        <fullName evidence="5">Zn(2)-C6 fungal-type domain-containing protein</fullName>
    </recommendedName>
</protein>
<proteinExistence type="predicted"/>
<dbReference type="PANTHER" id="PTHR31001">
    <property type="entry name" value="UNCHARACTERIZED TRANSCRIPTIONAL REGULATORY PROTEIN"/>
    <property type="match status" value="1"/>
</dbReference>
<dbReference type="InterPro" id="IPR007219">
    <property type="entry name" value="XnlR_reg_dom"/>
</dbReference>
<dbReference type="CDD" id="cd00067">
    <property type="entry name" value="GAL4"/>
    <property type="match status" value="1"/>
</dbReference>
<dbReference type="GO" id="GO:0000981">
    <property type="term" value="F:DNA-binding transcription factor activity, RNA polymerase II-specific"/>
    <property type="evidence" value="ECO:0007669"/>
    <property type="project" value="InterPro"/>
</dbReference>
<gene>
    <name evidence="6" type="ORF">DL764_008875</name>
</gene>
<evidence type="ECO:0000259" key="5">
    <source>
        <dbReference type="PROSITE" id="PS50048"/>
    </source>
</evidence>
<dbReference type="GO" id="GO:0006351">
    <property type="term" value="P:DNA-templated transcription"/>
    <property type="evidence" value="ECO:0007669"/>
    <property type="project" value="InterPro"/>
</dbReference>
<feature type="domain" description="Zn(2)-C6 fungal-type" evidence="5">
    <location>
        <begin position="25"/>
        <end position="54"/>
    </location>
</feature>